<dbReference type="EMBL" id="KQ976580">
    <property type="protein sequence ID" value="KYM79920.1"/>
    <property type="molecule type" value="Genomic_DNA"/>
</dbReference>
<evidence type="ECO:0000313" key="2">
    <source>
        <dbReference type="Proteomes" id="UP000078540"/>
    </source>
</evidence>
<name>A0A151I1D1_9HYME</name>
<evidence type="ECO:0000313" key="1">
    <source>
        <dbReference type="EMBL" id="KYM79920.1"/>
    </source>
</evidence>
<keyword evidence="2" id="KW-1185">Reference proteome</keyword>
<dbReference type="Proteomes" id="UP000078540">
    <property type="component" value="Unassembled WGS sequence"/>
</dbReference>
<gene>
    <name evidence="1" type="ORF">ALC53_09625</name>
</gene>
<accession>A0A151I1D1</accession>
<organism evidence="1 2">
    <name type="scientific">Atta colombica</name>
    <dbReference type="NCBI Taxonomy" id="520822"/>
    <lineage>
        <taxon>Eukaryota</taxon>
        <taxon>Metazoa</taxon>
        <taxon>Ecdysozoa</taxon>
        <taxon>Arthropoda</taxon>
        <taxon>Hexapoda</taxon>
        <taxon>Insecta</taxon>
        <taxon>Pterygota</taxon>
        <taxon>Neoptera</taxon>
        <taxon>Endopterygota</taxon>
        <taxon>Hymenoptera</taxon>
        <taxon>Apocrita</taxon>
        <taxon>Aculeata</taxon>
        <taxon>Formicoidea</taxon>
        <taxon>Formicidae</taxon>
        <taxon>Myrmicinae</taxon>
        <taxon>Atta</taxon>
    </lineage>
</organism>
<dbReference type="AlphaFoldDB" id="A0A151I1D1"/>
<protein>
    <submittedName>
        <fullName evidence="1">Uncharacterized protein</fullName>
    </submittedName>
</protein>
<sequence>MKDRFEEVVTVLETRKADICRSISIVEESGTDPEDKASQRKLQRARVSPYIRRATPITIISVGVNETTVGEGMEYTRGRGGNVNTSPKAHVCHDLEGLIGVD</sequence>
<reference evidence="1 2" key="1">
    <citation type="submission" date="2015-09" db="EMBL/GenBank/DDBJ databases">
        <title>Atta colombica WGS genome.</title>
        <authorList>
            <person name="Nygaard S."/>
            <person name="Hu H."/>
            <person name="Boomsma J."/>
            <person name="Zhang G."/>
        </authorList>
    </citation>
    <scope>NUCLEOTIDE SEQUENCE [LARGE SCALE GENOMIC DNA]</scope>
    <source>
        <strain evidence="1">Treedump-2</strain>
        <tissue evidence="1">Whole body</tissue>
    </source>
</reference>
<proteinExistence type="predicted"/>